<protein>
    <recommendedName>
        <fullName evidence="16">RRN7-type domain-containing protein</fullName>
    </recommendedName>
</protein>
<feature type="region of interest" description="Disordered" evidence="10">
    <location>
        <begin position="122"/>
        <end position="164"/>
    </location>
</feature>
<evidence type="ECO:0008006" key="16">
    <source>
        <dbReference type="Google" id="ProtNLM"/>
    </source>
</evidence>
<evidence type="ECO:0000256" key="10">
    <source>
        <dbReference type="SAM" id="MobiDB-lite"/>
    </source>
</evidence>
<dbReference type="PANTHER" id="PTHR31576:SF2">
    <property type="entry name" value="TATA BOX-BINDING PROTEIN-ASSOCIATED FACTOR RNA POLYMERASE I SUBUNIT B"/>
    <property type="match status" value="1"/>
</dbReference>
<keyword evidence="5" id="KW-0862">Zinc</keyword>
<evidence type="ECO:0000313" key="15">
    <source>
        <dbReference type="Proteomes" id="UP001203852"/>
    </source>
</evidence>
<dbReference type="GO" id="GO:0042790">
    <property type="term" value="P:nucleolar large rRNA transcription by RNA polymerase I"/>
    <property type="evidence" value="ECO:0007669"/>
    <property type="project" value="TreeGrafter"/>
</dbReference>
<feature type="region of interest" description="Disordered" evidence="10">
    <location>
        <begin position="551"/>
        <end position="617"/>
    </location>
</feature>
<name>A0AAN6ICL2_9EURO</name>
<comment type="subcellular location">
    <subcellularLocation>
        <location evidence="1">Nucleus</location>
        <location evidence="1">Nucleolus</location>
    </subcellularLocation>
</comment>
<feature type="domain" description="Rrn7/TAF1B C-terminal cyclin" evidence="13">
    <location>
        <begin position="233"/>
        <end position="408"/>
    </location>
</feature>
<evidence type="ECO:0000256" key="5">
    <source>
        <dbReference type="ARBA" id="ARBA00022833"/>
    </source>
</evidence>
<dbReference type="InterPro" id="IPR033599">
    <property type="entry name" value="TAF1B/Rrn7"/>
</dbReference>
<keyword evidence="4" id="KW-0863">Zinc-finger</keyword>
<keyword evidence="15" id="KW-1185">Reference proteome</keyword>
<proteinExistence type="inferred from homology"/>
<dbReference type="InterPro" id="IPR021752">
    <property type="entry name" value="TF_Rrn7_Zf"/>
</dbReference>
<dbReference type="Proteomes" id="UP001203852">
    <property type="component" value="Unassembled WGS sequence"/>
</dbReference>
<dbReference type="InterPro" id="IPR048540">
    <property type="entry name" value="Rrn7_cyclin_N"/>
</dbReference>
<accession>A0AAN6ICL2</accession>
<feature type="domain" description="RRN7-type" evidence="11">
    <location>
        <begin position="4"/>
        <end position="32"/>
    </location>
</feature>
<comment type="similarity">
    <text evidence="2">Belongs to the RRN7/TAF1B family.</text>
</comment>
<dbReference type="PANTHER" id="PTHR31576">
    <property type="entry name" value="TATA BOX-BINDING PROTEIN-ASSOCIATED FACTOR RNA POLYMERASE I SUBUNIT B"/>
    <property type="match status" value="1"/>
</dbReference>
<gene>
    <name evidence="14" type="ORF">EDD36DRAFT_465051</name>
</gene>
<keyword evidence="6" id="KW-0805">Transcription regulation</keyword>
<keyword evidence="9" id="KW-0539">Nucleus</keyword>
<evidence type="ECO:0000313" key="14">
    <source>
        <dbReference type="EMBL" id="KAI1612907.1"/>
    </source>
</evidence>
<feature type="compositionally biased region" description="Polar residues" evidence="10">
    <location>
        <begin position="140"/>
        <end position="152"/>
    </location>
</feature>
<dbReference type="InterPro" id="IPR048538">
    <property type="entry name" value="Rrn7_cyclin_C"/>
</dbReference>
<evidence type="ECO:0000256" key="4">
    <source>
        <dbReference type="ARBA" id="ARBA00022771"/>
    </source>
</evidence>
<evidence type="ECO:0000259" key="11">
    <source>
        <dbReference type="Pfam" id="PF11781"/>
    </source>
</evidence>
<evidence type="ECO:0000256" key="6">
    <source>
        <dbReference type="ARBA" id="ARBA00023015"/>
    </source>
</evidence>
<keyword evidence="8" id="KW-0804">Transcription</keyword>
<evidence type="ECO:0000256" key="8">
    <source>
        <dbReference type="ARBA" id="ARBA00023163"/>
    </source>
</evidence>
<comment type="caution">
    <text evidence="14">The sequence shown here is derived from an EMBL/GenBank/DDBJ whole genome shotgun (WGS) entry which is preliminary data.</text>
</comment>
<dbReference type="Pfam" id="PF11781">
    <property type="entry name" value="Zn_ribbon_RRN7"/>
    <property type="match status" value="1"/>
</dbReference>
<evidence type="ECO:0000259" key="12">
    <source>
        <dbReference type="Pfam" id="PF20644"/>
    </source>
</evidence>
<reference evidence="14" key="1">
    <citation type="journal article" date="2022" name="bioRxiv">
        <title>Deciphering the potential niche of two novel black yeast fungi from a biological soil crust based on their genomes, phenotypes, and melanin regulation.</title>
        <authorList>
            <consortium name="DOE Joint Genome Institute"/>
            <person name="Carr E.C."/>
            <person name="Barton Q."/>
            <person name="Grambo S."/>
            <person name="Sullivan M."/>
            <person name="Renfro C.M."/>
            <person name="Kuo A."/>
            <person name="Pangilinan J."/>
            <person name="Lipzen A."/>
            <person name="Keymanesh K."/>
            <person name="Savage E."/>
            <person name="Barry K."/>
            <person name="Grigoriev I.V."/>
            <person name="Riekhof W.R."/>
            <person name="Harris S.S."/>
        </authorList>
    </citation>
    <scope>NUCLEOTIDE SEQUENCE</scope>
    <source>
        <strain evidence="14">JF 03-4F</strain>
    </source>
</reference>
<sequence length="641" mass="73478">MAEDERCEQCGSRTFDIDEDGRTYCDNGHEQARGHIVAEDDADFSQRGKTLRKREAKEKQKFSKVLRGSKAYQLYLQCWQYILWKQCHTLVHQKGLPAELWTIVRDLWTFWLTQLEDRLQASAGAPSATEMDTEGEPATISGNETTTDSESAGESKLGRKRKQTQGSPSLIDTIALSYMGVLLLRRPIGLATVLRWIQQEDIPYIRAIRHLPQEMKDRLPSEYHMSLDTIRVLEPDDLQIAILRRAQMYNSSYGMIMPPLNVNLFLLNYVRSLALPLEVYTTVRRLSEVTKYVFSYPHAGTAANMRRQATTFPEAQLMSLVVIATKLLFPFDSQTVKRYPQHPNDPITLRLDWTAWLIAKDQFDKVSETMTEPDSLKSGSEIHVTDKDVFNLSDKQLDQYMDWFQRSWINPTSTQARQSQENALDKEILDMFPLHDLPEPVKTPEQDQQARALEQERLNTRIHEVQGTLLPRRAISLEEEAERGIDVLRPGEKYPRFFHVDELDKTDKVVRIFHEEAARAACLSLKALLRAVNRSEEKIERWLRDRRRQDVFGDDTSTEEKEMPETSPPTASGTLARNMEGVAEDEMPATSPPTASGTLARNMEGLELGQTLDPNTQEDVDVNAYIDMELLPELERSLTGF</sequence>
<dbReference type="EMBL" id="MU404354">
    <property type="protein sequence ID" value="KAI1612907.1"/>
    <property type="molecule type" value="Genomic_DNA"/>
</dbReference>
<feature type="domain" description="Rrn7/TAF1B N-terminal cyclin" evidence="12">
    <location>
        <begin position="80"/>
        <end position="213"/>
    </location>
</feature>
<keyword evidence="3" id="KW-0479">Metal-binding</keyword>
<keyword evidence="7" id="KW-0238">DNA-binding</keyword>
<dbReference type="Pfam" id="PF20645">
    <property type="entry name" value="Rrn7_cyclin_C"/>
    <property type="match status" value="1"/>
</dbReference>
<dbReference type="GO" id="GO:0001164">
    <property type="term" value="F:RNA polymerase I core promoter sequence-specific DNA binding"/>
    <property type="evidence" value="ECO:0007669"/>
    <property type="project" value="InterPro"/>
</dbReference>
<dbReference type="Pfam" id="PF20644">
    <property type="entry name" value="Rrn7_cyclin_N"/>
    <property type="match status" value="1"/>
</dbReference>
<evidence type="ECO:0000256" key="3">
    <source>
        <dbReference type="ARBA" id="ARBA00022723"/>
    </source>
</evidence>
<evidence type="ECO:0000256" key="2">
    <source>
        <dbReference type="ARBA" id="ARBA00006899"/>
    </source>
</evidence>
<evidence type="ECO:0000259" key="13">
    <source>
        <dbReference type="Pfam" id="PF20645"/>
    </source>
</evidence>
<evidence type="ECO:0000256" key="7">
    <source>
        <dbReference type="ARBA" id="ARBA00023125"/>
    </source>
</evidence>
<dbReference type="GO" id="GO:0008270">
    <property type="term" value="F:zinc ion binding"/>
    <property type="evidence" value="ECO:0007669"/>
    <property type="project" value="UniProtKB-KW"/>
</dbReference>
<evidence type="ECO:0000256" key="9">
    <source>
        <dbReference type="ARBA" id="ARBA00023242"/>
    </source>
</evidence>
<evidence type="ECO:0000256" key="1">
    <source>
        <dbReference type="ARBA" id="ARBA00004604"/>
    </source>
</evidence>
<organism evidence="14 15">
    <name type="scientific">Exophiala viscosa</name>
    <dbReference type="NCBI Taxonomy" id="2486360"/>
    <lineage>
        <taxon>Eukaryota</taxon>
        <taxon>Fungi</taxon>
        <taxon>Dikarya</taxon>
        <taxon>Ascomycota</taxon>
        <taxon>Pezizomycotina</taxon>
        <taxon>Eurotiomycetes</taxon>
        <taxon>Chaetothyriomycetidae</taxon>
        <taxon>Chaetothyriales</taxon>
        <taxon>Herpotrichiellaceae</taxon>
        <taxon>Exophiala</taxon>
    </lineage>
</organism>
<dbReference type="AlphaFoldDB" id="A0AAN6ICL2"/>
<dbReference type="GO" id="GO:0070860">
    <property type="term" value="C:RNA polymerase I core factor complex"/>
    <property type="evidence" value="ECO:0007669"/>
    <property type="project" value="InterPro"/>
</dbReference>